<dbReference type="KEGG" id="bvv:BHK69_31165"/>
<keyword evidence="2" id="KW-0614">Plasmid</keyword>
<dbReference type="Proteomes" id="UP000094969">
    <property type="component" value="Plasmid unnamed1"/>
</dbReference>
<gene>
    <name evidence="2" type="ORF">BHK69_31165</name>
</gene>
<accession>A0A1D7UCQ0</accession>
<feature type="region of interest" description="Disordered" evidence="1">
    <location>
        <begin position="1"/>
        <end position="22"/>
    </location>
</feature>
<proteinExistence type="predicted"/>
<dbReference type="OrthoDB" id="7594106at2"/>
<evidence type="ECO:0000313" key="2">
    <source>
        <dbReference type="EMBL" id="AOO85149.1"/>
    </source>
</evidence>
<protein>
    <submittedName>
        <fullName evidence="2">Uncharacterized protein</fullName>
    </submittedName>
</protein>
<keyword evidence="3" id="KW-1185">Reference proteome</keyword>
<dbReference type="RefSeq" id="WP_069694332.1">
    <property type="nucleotide sequence ID" value="NZ_CP017148.1"/>
</dbReference>
<evidence type="ECO:0000313" key="3">
    <source>
        <dbReference type="Proteomes" id="UP000094969"/>
    </source>
</evidence>
<sequence>MSDGPHRSLPMRRPWKEVAKRGDQRTYDAAQVTEAATYALASDFKNEVSGALISALKNVFNGRENSLRLPEIALDQLEAAKPLAAGSVFGANAVSWCVQLVHEGRMDPEALYEAVGLAAKERGFAATRQVEEHFLRKSSQRRADGVSARLGDAISAMSEGRLGTILIVPAPSPRRAPRKRTDINDGVPL</sequence>
<organism evidence="2 3">
    <name type="scientific">Bosea vaviloviae</name>
    <dbReference type="NCBI Taxonomy" id="1526658"/>
    <lineage>
        <taxon>Bacteria</taxon>
        <taxon>Pseudomonadati</taxon>
        <taxon>Pseudomonadota</taxon>
        <taxon>Alphaproteobacteria</taxon>
        <taxon>Hyphomicrobiales</taxon>
        <taxon>Boseaceae</taxon>
        <taxon>Bosea</taxon>
    </lineage>
</organism>
<reference evidence="2 3" key="1">
    <citation type="journal article" date="2015" name="Antonie Van Leeuwenhoek">
        <title>Bosea vaviloviae sp. nov., a new species of slow-growing rhizobia isolated from nodules of the relict species Vavilovia formosa (Stev.) Fed.</title>
        <authorList>
            <person name="Safronova V.I."/>
            <person name="Kuznetsova I.G."/>
            <person name="Sazanova A.L."/>
            <person name="Kimeklis A.K."/>
            <person name="Belimov A.A."/>
            <person name="Andronov E.E."/>
            <person name="Pinaev A.G."/>
            <person name="Chizhevskaya E.P."/>
            <person name="Pukhaev A.R."/>
            <person name="Popov K.P."/>
            <person name="Willems A."/>
            <person name="Tikhonovich I.A."/>
        </authorList>
    </citation>
    <scope>NUCLEOTIDE SEQUENCE [LARGE SCALE GENOMIC DNA]</scope>
    <source>
        <strain evidence="2 3">Vaf18</strain>
        <plasmid evidence="2">unnamed1</plasmid>
    </source>
</reference>
<name>A0A1D7UCQ0_9HYPH</name>
<geneLocation type="plasmid" evidence="2 3">
    <name>unnamed1</name>
</geneLocation>
<evidence type="ECO:0000256" key="1">
    <source>
        <dbReference type="SAM" id="MobiDB-lite"/>
    </source>
</evidence>
<dbReference type="AlphaFoldDB" id="A0A1D7UCQ0"/>
<dbReference type="EMBL" id="CP017148">
    <property type="protein sequence ID" value="AOO85149.1"/>
    <property type="molecule type" value="Genomic_DNA"/>
</dbReference>